<dbReference type="InterPro" id="IPR003598">
    <property type="entry name" value="Ig_sub2"/>
</dbReference>
<dbReference type="InterPro" id="IPR013783">
    <property type="entry name" value="Ig-like_fold"/>
</dbReference>
<keyword evidence="1" id="KW-0393">Immunoglobulin domain</keyword>
<dbReference type="Gene3D" id="2.60.40.10">
    <property type="entry name" value="Immunoglobulins"/>
    <property type="match status" value="2"/>
</dbReference>
<keyword evidence="5" id="KW-1185">Reference proteome</keyword>
<feature type="domain" description="Ig-like" evidence="3">
    <location>
        <begin position="21"/>
        <end position="98"/>
    </location>
</feature>
<dbReference type="InterPro" id="IPR003599">
    <property type="entry name" value="Ig_sub"/>
</dbReference>
<dbReference type="SUPFAM" id="SSF48726">
    <property type="entry name" value="Immunoglobulin"/>
    <property type="match status" value="2"/>
</dbReference>
<evidence type="ECO:0000256" key="1">
    <source>
        <dbReference type="ARBA" id="ARBA00023319"/>
    </source>
</evidence>
<dbReference type="SMART" id="SM00408">
    <property type="entry name" value="IGc2"/>
    <property type="match status" value="1"/>
</dbReference>
<reference evidence="4" key="1">
    <citation type="submission" date="2023-07" db="EMBL/GenBank/DDBJ databases">
        <title>Chromosome-level Genome Assembly of Striped Snakehead (Channa striata).</title>
        <authorList>
            <person name="Liu H."/>
        </authorList>
    </citation>
    <scope>NUCLEOTIDE SEQUENCE</scope>
    <source>
        <strain evidence="4">Gz</strain>
        <tissue evidence="4">Muscle</tissue>
    </source>
</reference>
<gene>
    <name evidence="4" type="ORF">Q5P01_011567</name>
</gene>
<dbReference type="PROSITE" id="PS50835">
    <property type="entry name" value="IG_LIKE"/>
    <property type="match status" value="1"/>
</dbReference>
<dbReference type="InterPro" id="IPR007110">
    <property type="entry name" value="Ig-like_dom"/>
</dbReference>
<feature type="chain" id="PRO_5041728322" description="Ig-like domain-containing protein" evidence="2">
    <location>
        <begin position="20"/>
        <end position="294"/>
    </location>
</feature>
<dbReference type="GO" id="GO:0009897">
    <property type="term" value="C:external side of plasma membrane"/>
    <property type="evidence" value="ECO:0007669"/>
    <property type="project" value="TreeGrafter"/>
</dbReference>
<keyword evidence="2" id="KW-0732">Signal</keyword>
<comment type="caution">
    <text evidence="4">The sequence shown here is derived from an EMBL/GenBank/DDBJ whole genome shotgun (WGS) entry which is preliminary data.</text>
</comment>
<dbReference type="GO" id="GO:0019815">
    <property type="term" value="C:B cell receptor complex"/>
    <property type="evidence" value="ECO:0007669"/>
    <property type="project" value="TreeGrafter"/>
</dbReference>
<dbReference type="Pfam" id="PF13927">
    <property type="entry name" value="Ig_3"/>
    <property type="match status" value="1"/>
</dbReference>
<dbReference type="SMART" id="SM00409">
    <property type="entry name" value="IG"/>
    <property type="match status" value="1"/>
</dbReference>
<evidence type="ECO:0000313" key="4">
    <source>
        <dbReference type="EMBL" id="KAK2844908.1"/>
    </source>
</evidence>
<evidence type="ECO:0000313" key="5">
    <source>
        <dbReference type="Proteomes" id="UP001187415"/>
    </source>
</evidence>
<sequence length="294" mass="32369">MAHAPKLGLLLLLAGQVSGTPEGLRVRQYPPTLTVVRGETATLSCQVESLKFGVQWFKMPGKQLLPKSPRQIVVKTNQTLLITQVALEDSGRYYCEVNVLHRDPELGNGTELLVLAPPSPPRIYLRTPPDTHTGRWALLCLTGGFHPHRLNLTWTYRSAAANINHLSVTNCTIPTINPPGNLSDRALLSSDWLVNSTPLHRSQCFLVIDNRSQDAFLFSVFFLPPKQSLDTGITFTCGVQAHPAISTALTASFTWDASPNELIVHLNVLKMCVLSAATVVFLLEAVKHFCMRGK</sequence>
<dbReference type="PANTHER" id="PTHR14334">
    <property type="entry name" value="B-CELL ANTIGEN RECEPTOR COMPLEX-ASSOCIATED PROTEIN"/>
    <property type="match status" value="1"/>
</dbReference>
<proteinExistence type="predicted"/>
<feature type="signal peptide" evidence="2">
    <location>
        <begin position="1"/>
        <end position="19"/>
    </location>
</feature>
<evidence type="ECO:0000256" key="2">
    <source>
        <dbReference type="SAM" id="SignalP"/>
    </source>
</evidence>
<organism evidence="4 5">
    <name type="scientific">Channa striata</name>
    <name type="common">Snakehead murrel</name>
    <name type="synonym">Ophicephalus striatus</name>
    <dbReference type="NCBI Taxonomy" id="64152"/>
    <lineage>
        <taxon>Eukaryota</taxon>
        <taxon>Metazoa</taxon>
        <taxon>Chordata</taxon>
        <taxon>Craniata</taxon>
        <taxon>Vertebrata</taxon>
        <taxon>Euteleostomi</taxon>
        <taxon>Actinopterygii</taxon>
        <taxon>Neopterygii</taxon>
        <taxon>Teleostei</taxon>
        <taxon>Neoteleostei</taxon>
        <taxon>Acanthomorphata</taxon>
        <taxon>Anabantaria</taxon>
        <taxon>Anabantiformes</taxon>
        <taxon>Channoidei</taxon>
        <taxon>Channidae</taxon>
        <taxon>Channa</taxon>
    </lineage>
</organism>
<dbReference type="AlphaFoldDB" id="A0AA88MXS0"/>
<dbReference type="InterPro" id="IPR036179">
    <property type="entry name" value="Ig-like_dom_sf"/>
</dbReference>
<dbReference type="CDD" id="cd00099">
    <property type="entry name" value="IgV"/>
    <property type="match status" value="1"/>
</dbReference>
<dbReference type="EMBL" id="JAUPFM010000008">
    <property type="protein sequence ID" value="KAK2844908.1"/>
    <property type="molecule type" value="Genomic_DNA"/>
</dbReference>
<dbReference type="GO" id="GO:0050853">
    <property type="term" value="P:B cell receptor signaling pathway"/>
    <property type="evidence" value="ECO:0007669"/>
    <property type="project" value="TreeGrafter"/>
</dbReference>
<dbReference type="GO" id="GO:0030183">
    <property type="term" value="P:B cell differentiation"/>
    <property type="evidence" value="ECO:0007669"/>
    <property type="project" value="TreeGrafter"/>
</dbReference>
<accession>A0AA88MXS0</accession>
<protein>
    <recommendedName>
        <fullName evidence="3">Ig-like domain-containing protein</fullName>
    </recommendedName>
</protein>
<name>A0AA88MXS0_CHASR</name>
<evidence type="ECO:0000259" key="3">
    <source>
        <dbReference type="PROSITE" id="PS50835"/>
    </source>
</evidence>
<dbReference type="Proteomes" id="UP001187415">
    <property type="component" value="Unassembled WGS sequence"/>
</dbReference>